<dbReference type="AlphaFoldDB" id="A0A4R2L900"/>
<dbReference type="InterPro" id="IPR050090">
    <property type="entry name" value="Tyrosine_recombinase_XerCD"/>
</dbReference>
<protein>
    <submittedName>
        <fullName evidence="9">Integrase/recombinase XerC</fullName>
    </submittedName>
</protein>
<proteinExistence type="inferred from homology"/>
<evidence type="ECO:0000259" key="8">
    <source>
        <dbReference type="PROSITE" id="PS51900"/>
    </source>
</evidence>
<keyword evidence="5" id="KW-0233">DNA recombination</keyword>
<dbReference type="SUPFAM" id="SSF56349">
    <property type="entry name" value="DNA breaking-rejoining enzymes"/>
    <property type="match status" value="1"/>
</dbReference>
<sequence length="292" mass="34556">MINNENLLCSFLSRLEKEKTKNDYERDIKNFTKFLGKDFVHVTSNDCERYVDYLKGEILEKRIAISTAEKLYSEIYSFYNYLEENSYITYNYFKNISKPVATRNIAKEKIISWEEFDQLISVLKTYHSRDFAILLLIFTSGLTLSEAVNLKWNRFFIDNKGNTGIIFITKRGRRYVKVHKDVWGLLERYRGSLSKMVSQDNYVFLNNRGNKISGRWVRLVLKKACNEAKLDREYTPRDLRHTLAAYALKKGASSRQVQEQLGWSNESLAERYLYTIQQLEENAIDYLNFHLK</sequence>
<comment type="function">
    <text evidence="1">Site-specific tyrosine recombinase, which acts by catalyzing the cutting and rejoining of the recombining DNA molecules.</text>
</comment>
<evidence type="ECO:0000256" key="6">
    <source>
        <dbReference type="PROSITE-ProRule" id="PRU01248"/>
    </source>
</evidence>
<dbReference type="InterPro" id="IPR044068">
    <property type="entry name" value="CB"/>
</dbReference>
<dbReference type="InterPro" id="IPR010998">
    <property type="entry name" value="Integrase_recombinase_N"/>
</dbReference>
<evidence type="ECO:0000256" key="4">
    <source>
        <dbReference type="ARBA" id="ARBA00023125"/>
    </source>
</evidence>
<dbReference type="Pfam" id="PF00589">
    <property type="entry name" value="Phage_integrase"/>
    <property type="match status" value="1"/>
</dbReference>
<dbReference type="PANTHER" id="PTHR30349:SF41">
    <property type="entry name" value="INTEGRASE_RECOMBINASE PROTEIN MJ0367-RELATED"/>
    <property type="match status" value="1"/>
</dbReference>
<evidence type="ECO:0000259" key="7">
    <source>
        <dbReference type="PROSITE" id="PS51898"/>
    </source>
</evidence>
<dbReference type="InterPro" id="IPR002104">
    <property type="entry name" value="Integrase_catalytic"/>
</dbReference>
<keyword evidence="10" id="KW-1185">Reference proteome</keyword>
<dbReference type="EMBL" id="SLWV01000003">
    <property type="protein sequence ID" value="TCO79208.1"/>
    <property type="molecule type" value="Genomic_DNA"/>
</dbReference>
<evidence type="ECO:0000313" key="9">
    <source>
        <dbReference type="EMBL" id="TCO79208.1"/>
    </source>
</evidence>
<evidence type="ECO:0000313" key="10">
    <source>
        <dbReference type="Proteomes" id="UP000294919"/>
    </source>
</evidence>
<feature type="domain" description="Tyr recombinase" evidence="7">
    <location>
        <begin position="106"/>
        <end position="285"/>
    </location>
</feature>
<dbReference type="InterPro" id="IPR011010">
    <property type="entry name" value="DNA_brk_join_enz"/>
</dbReference>
<dbReference type="Pfam" id="PF02899">
    <property type="entry name" value="Phage_int_SAM_1"/>
    <property type="match status" value="1"/>
</dbReference>
<dbReference type="OrthoDB" id="9766545at2"/>
<dbReference type="Gene3D" id="1.10.150.130">
    <property type="match status" value="1"/>
</dbReference>
<organism evidence="9 10">
    <name type="scientific">Marinisporobacter balticus</name>
    <dbReference type="NCBI Taxonomy" id="2018667"/>
    <lineage>
        <taxon>Bacteria</taxon>
        <taxon>Bacillati</taxon>
        <taxon>Bacillota</taxon>
        <taxon>Clostridia</taxon>
        <taxon>Peptostreptococcales</taxon>
        <taxon>Thermotaleaceae</taxon>
        <taxon>Marinisporobacter</taxon>
    </lineage>
</organism>
<evidence type="ECO:0000256" key="5">
    <source>
        <dbReference type="ARBA" id="ARBA00023172"/>
    </source>
</evidence>
<accession>A0A4R2L900</accession>
<gene>
    <name evidence="9" type="ORF">EV214_103261</name>
</gene>
<evidence type="ECO:0000256" key="1">
    <source>
        <dbReference type="ARBA" id="ARBA00003283"/>
    </source>
</evidence>
<dbReference type="GO" id="GO:0003677">
    <property type="term" value="F:DNA binding"/>
    <property type="evidence" value="ECO:0007669"/>
    <property type="project" value="UniProtKB-UniRule"/>
</dbReference>
<dbReference type="Gene3D" id="1.10.443.10">
    <property type="entry name" value="Intergrase catalytic core"/>
    <property type="match status" value="1"/>
</dbReference>
<dbReference type="InterPro" id="IPR004107">
    <property type="entry name" value="Integrase_SAM-like_N"/>
</dbReference>
<keyword evidence="4 6" id="KW-0238">DNA-binding</keyword>
<evidence type="ECO:0000256" key="3">
    <source>
        <dbReference type="ARBA" id="ARBA00022908"/>
    </source>
</evidence>
<dbReference type="GO" id="GO:0006310">
    <property type="term" value="P:DNA recombination"/>
    <property type="evidence" value="ECO:0007669"/>
    <property type="project" value="UniProtKB-KW"/>
</dbReference>
<reference evidence="9 10" key="1">
    <citation type="submission" date="2019-03" db="EMBL/GenBank/DDBJ databases">
        <title>Genomic Encyclopedia of Type Strains, Phase IV (KMG-IV): sequencing the most valuable type-strain genomes for metagenomic binning, comparative biology and taxonomic classification.</title>
        <authorList>
            <person name="Goeker M."/>
        </authorList>
    </citation>
    <scope>NUCLEOTIDE SEQUENCE [LARGE SCALE GENOMIC DNA]</scope>
    <source>
        <strain evidence="9 10">DSM 102940</strain>
    </source>
</reference>
<dbReference type="PROSITE" id="PS51900">
    <property type="entry name" value="CB"/>
    <property type="match status" value="1"/>
</dbReference>
<dbReference type="RefSeq" id="WP_132242994.1">
    <property type="nucleotide sequence ID" value="NZ_SLWV01000003.1"/>
</dbReference>
<keyword evidence="3" id="KW-0229">DNA integration</keyword>
<dbReference type="GO" id="GO:0015074">
    <property type="term" value="P:DNA integration"/>
    <property type="evidence" value="ECO:0007669"/>
    <property type="project" value="UniProtKB-KW"/>
</dbReference>
<dbReference type="PROSITE" id="PS51898">
    <property type="entry name" value="TYR_RECOMBINASE"/>
    <property type="match status" value="1"/>
</dbReference>
<name>A0A4R2L900_9FIRM</name>
<dbReference type="Proteomes" id="UP000294919">
    <property type="component" value="Unassembled WGS sequence"/>
</dbReference>
<dbReference type="CDD" id="cd00397">
    <property type="entry name" value="DNA_BRE_C"/>
    <property type="match status" value="1"/>
</dbReference>
<evidence type="ECO:0000256" key="2">
    <source>
        <dbReference type="ARBA" id="ARBA00008857"/>
    </source>
</evidence>
<comment type="similarity">
    <text evidence="2">Belongs to the 'phage' integrase family.</text>
</comment>
<dbReference type="PANTHER" id="PTHR30349">
    <property type="entry name" value="PHAGE INTEGRASE-RELATED"/>
    <property type="match status" value="1"/>
</dbReference>
<feature type="domain" description="Core-binding (CB)" evidence="8">
    <location>
        <begin position="2"/>
        <end position="83"/>
    </location>
</feature>
<dbReference type="InterPro" id="IPR013762">
    <property type="entry name" value="Integrase-like_cat_sf"/>
</dbReference>
<comment type="caution">
    <text evidence="9">The sequence shown here is derived from an EMBL/GenBank/DDBJ whole genome shotgun (WGS) entry which is preliminary data.</text>
</comment>